<dbReference type="PANTHER" id="PTHR12151">
    <property type="entry name" value="ELECTRON TRANSPORT PROTIN SCO1/SENC FAMILY MEMBER"/>
    <property type="match status" value="1"/>
</dbReference>
<keyword evidence="4" id="KW-0732">Signal</keyword>
<reference evidence="6" key="1">
    <citation type="submission" date="2017-01" db="EMBL/GenBank/DDBJ databases">
        <authorList>
            <person name="Varghese N."/>
            <person name="Submissions S."/>
        </authorList>
    </citation>
    <scope>NUCLEOTIDE SEQUENCE [LARGE SCALE GENOMIC DNA]</scope>
    <source>
        <strain evidence="6">DM9</strain>
    </source>
</reference>
<dbReference type="OrthoDB" id="1523860at2"/>
<feature type="chain" id="PRO_5012478566" evidence="4">
    <location>
        <begin position="24"/>
        <end position="222"/>
    </location>
</feature>
<evidence type="ECO:0000256" key="1">
    <source>
        <dbReference type="ARBA" id="ARBA00010996"/>
    </source>
</evidence>
<feature type="signal peptide" evidence="4">
    <location>
        <begin position="1"/>
        <end position="23"/>
    </location>
</feature>
<dbReference type="AlphaFoldDB" id="A0A1N6X034"/>
<keyword evidence="6" id="KW-1185">Reference proteome</keyword>
<evidence type="ECO:0000256" key="3">
    <source>
        <dbReference type="PIRSR" id="PIRSR603782-2"/>
    </source>
</evidence>
<dbReference type="RefSeq" id="WP_159439851.1">
    <property type="nucleotide sequence ID" value="NZ_FTNM01000002.1"/>
</dbReference>
<sequence>MIIMKRYTLYLFTLIAVGFTACQQEIAHEDDSCCAKPVAANELPDGTGTLGIPTAGLTDMSLYQLESDWQNQHGQELQLQELQGKVQLVAMIYTHCSYACPRIIADLKRIEMGLEQYKREDIGIVLVTMDPARDTPERLLQFAKSNNLDPTRWTLLTSEQDNIRELAALLNMKYKTELDGEISHSNIITVLSETGEIIHQAEGLGVEPDETVNAIKGLLQKI</sequence>
<name>A0A1N6X034_9BACT</name>
<dbReference type="Gene3D" id="3.40.30.10">
    <property type="entry name" value="Glutaredoxin"/>
    <property type="match status" value="1"/>
</dbReference>
<dbReference type="PROSITE" id="PS51257">
    <property type="entry name" value="PROKAR_LIPOPROTEIN"/>
    <property type="match status" value="1"/>
</dbReference>
<organism evidence="5 6">
    <name type="scientific">Pontibacter lucknowensis</name>
    <dbReference type="NCBI Taxonomy" id="1077936"/>
    <lineage>
        <taxon>Bacteria</taxon>
        <taxon>Pseudomonadati</taxon>
        <taxon>Bacteroidota</taxon>
        <taxon>Cytophagia</taxon>
        <taxon>Cytophagales</taxon>
        <taxon>Hymenobacteraceae</taxon>
        <taxon>Pontibacter</taxon>
    </lineage>
</organism>
<dbReference type="InterPro" id="IPR003782">
    <property type="entry name" value="SCO1/SenC"/>
</dbReference>
<evidence type="ECO:0000313" key="6">
    <source>
        <dbReference type="Proteomes" id="UP000185924"/>
    </source>
</evidence>
<gene>
    <name evidence="5" type="ORF">SAMN05421545_1854</name>
</gene>
<dbReference type="Proteomes" id="UP000185924">
    <property type="component" value="Unassembled WGS sequence"/>
</dbReference>
<dbReference type="SUPFAM" id="SSF52833">
    <property type="entry name" value="Thioredoxin-like"/>
    <property type="match status" value="1"/>
</dbReference>
<keyword evidence="2" id="KW-0186">Copper</keyword>
<feature type="binding site" evidence="2">
    <location>
        <position position="96"/>
    </location>
    <ligand>
        <name>Cu cation</name>
        <dbReference type="ChEBI" id="CHEBI:23378"/>
    </ligand>
</feature>
<evidence type="ECO:0000256" key="2">
    <source>
        <dbReference type="PIRSR" id="PIRSR603782-1"/>
    </source>
</evidence>
<dbReference type="EMBL" id="FTNM01000002">
    <property type="protein sequence ID" value="SIQ95744.1"/>
    <property type="molecule type" value="Genomic_DNA"/>
</dbReference>
<dbReference type="Pfam" id="PF02630">
    <property type="entry name" value="SCO1-SenC"/>
    <property type="match status" value="1"/>
</dbReference>
<protein>
    <submittedName>
        <fullName evidence="5">Protein SCO1/2</fullName>
    </submittedName>
</protein>
<feature type="binding site" evidence="2">
    <location>
        <position position="100"/>
    </location>
    <ligand>
        <name>Cu cation</name>
        <dbReference type="ChEBI" id="CHEBI:23378"/>
    </ligand>
</feature>
<evidence type="ECO:0000256" key="4">
    <source>
        <dbReference type="SAM" id="SignalP"/>
    </source>
</evidence>
<comment type="similarity">
    <text evidence="1">Belongs to the SCO1/2 family.</text>
</comment>
<dbReference type="STRING" id="1077936.SAMN05421545_1854"/>
<feature type="binding site" evidence="2">
    <location>
        <position position="184"/>
    </location>
    <ligand>
        <name>Cu cation</name>
        <dbReference type="ChEBI" id="CHEBI:23378"/>
    </ligand>
</feature>
<keyword evidence="3" id="KW-1015">Disulfide bond</keyword>
<dbReference type="CDD" id="cd02968">
    <property type="entry name" value="SCO"/>
    <property type="match status" value="1"/>
</dbReference>
<evidence type="ECO:0000313" key="5">
    <source>
        <dbReference type="EMBL" id="SIQ95744.1"/>
    </source>
</evidence>
<dbReference type="GO" id="GO:0046872">
    <property type="term" value="F:metal ion binding"/>
    <property type="evidence" value="ECO:0007669"/>
    <property type="project" value="UniProtKB-KW"/>
</dbReference>
<dbReference type="InterPro" id="IPR036249">
    <property type="entry name" value="Thioredoxin-like_sf"/>
</dbReference>
<accession>A0A1N6X034</accession>
<proteinExistence type="inferred from homology"/>
<feature type="disulfide bond" description="Redox-active" evidence="3">
    <location>
        <begin position="96"/>
        <end position="100"/>
    </location>
</feature>
<dbReference type="PANTHER" id="PTHR12151:SF25">
    <property type="entry name" value="LINALOOL DEHYDRATASE_ISOMERASE DOMAIN-CONTAINING PROTEIN"/>
    <property type="match status" value="1"/>
</dbReference>
<keyword evidence="2" id="KW-0479">Metal-binding</keyword>